<proteinExistence type="predicted"/>
<dbReference type="SMART" id="SM00882">
    <property type="entry name" value="CoA_trans"/>
    <property type="match status" value="1"/>
</dbReference>
<dbReference type="Pfam" id="PF01144">
    <property type="entry name" value="CoA_trans"/>
    <property type="match status" value="1"/>
</dbReference>
<dbReference type="PANTHER" id="PTHR43293:SF3">
    <property type="entry name" value="CHOLESTEROL RING-CLEAVING HYDROLASE IPDB SUBUNIT"/>
    <property type="match status" value="1"/>
</dbReference>
<dbReference type="PANTHER" id="PTHR43293">
    <property type="entry name" value="ACETATE COA-TRANSFERASE YDIF"/>
    <property type="match status" value="1"/>
</dbReference>
<accession>A0A2R6AEU6</accession>
<dbReference type="GO" id="GO:0008410">
    <property type="term" value="F:CoA-transferase activity"/>
    <property type="evidence" value="ECO:0007669"/>
    <property type="project" value="InterPro"/>
</dbReference>
<organism evidence="1 2">
    <name type="scientific">Candidatus Marsarchaeota G1 archaeon BE_D</name>
    <dbReference type="NCBI Taxonomy" id="1978156"/>
    <lineage>
        <taxon>Archaea</taxon>
        <taxon>Candidatus Marsarchaeota</taxon>
        <taxon>Candidatus Marsarchaeota group 1</taxon>
    </lineage>
</organism>
<evidence type="ECO:0000313" key="2">
    <source>
        <dbReference type="Proteomes" id="UP000240569"/>
    </source>
</evidence>
<reference evidence="1 2" key="1">
    <citation type="submission" date="2017-04" db="EMBL/GenBank/DDBJ databases">
        <title>Novel microbial lineages endemic to geothermal iron-oxide mats fill important gaps in the evolutionary history of Archaea.</title>
        <authorList>
            <person name="Jay Z.J."/>
            <person name="Beam J.P."/>
            <person name="Dlakic M."/>
            <person name="Rusch D.B."/>
            <person name="Kozubal M.A."/>
            <person name="Inskeep W.P."/>
        </authorList>
    </citation>
    <scope>NUCLEOTIDE SEQUENCE [LARGE SCALE GENOMIC DNA]</scope>
    <source>
        <strain evidence="1">BE_D</strain>
    </source>
</reference>
<dbReference type="InterPro" id="IPR037171">
    <property type="entry name" value="NagB/RpiA_transferase-like"/>
</dbReference>
<dbReference type="AlphaFoldDB" id="A0A2R6AEU6"/>
<dbReference type="InterPro" id="IPR004165">
    <property type="entry name" value="CoA_trans_fam_I"/>
</dbReference>
<dbReference type="Gene3D" id="3.40.1080.10">
    <property type="entry name" value="Glutaconate Coenzyme A-transferase"/>
    <property type="match status" value="1"/>
</dbReference>
<name>A0A2R6AEU6_9ARCH</name>
<gene>
    <name evidence="1" type="ORF">B9Q02_08345</name>
</gene>
<evidence type="ECO:0008006" key="3">
    <source>
        <dbReference type="Google" id="ProtNLM"/>
    </source>
</evidence>
<dbReference type="SUPFAM" id="SSF100950">
    <property type="entry name" value="NagB/RpiA/CoA transferase-like"/>
    <property type="match status" value="1"/>
</dbReference>
<dbReference type="Proteomes" id="UP000240569">
    <property type="component" value="Unassembled WGS sequence"/>
</dbReference>
<sequence>MSYTTRELLAVLTAREIKDGWSVFVGIGISQLAVELAKKMGKRKLFTIYEGGSVDPELKPPYLPYSTNDIRVGYKALMYPSCLDTFIYLQRGYVDLALMSAAQIDMYGNLNSSLIKQNGSIIKFPGSGGANDLATLAKMTIVVLPLEKRRFVKKVDFVTSPGWVEGGQSRKEQGIIGGGPYKVITDKAIFDFEPNTKMMRLEGVLTGMSLEKVLENMEFKPLVKESIIEIPPPTNEELQILRSLDPQRVFIK</sequence>
<evidence type="ECO:0000313" key="1">
    <source>
        <dbReference type="EMBL" id="PSN84895.1"/>
    </source>
</evidence>
<comment type="caution">
    <text evidence="1">The sequence shown here is derived from an EMBL/GenBank/DDBJ whole genome shotgun (WGS) entry which is preliminary data.</text>
</comment>
<dbReference type="EMBL" id="NEXD01000057">
    <property type="protein sequence ID" value="PSN84895.1"/>
    <property type="molecule type" value="Genomic_DNA"/>
</dbReference>
<protein>
    <recommendedName>
        <fullName evidence="3">3-oxoadipate--succinyl-CoA transferase subunit B</fullName>
    </recommendedName>
</protein>